<evidence type="ECO:0000256" key="9">
    <source>
        <dbReference type="ARBA" id="ARBA00022989"/>
    </source>
</evidence>
<name>A0A844ZQM6_9SPHN</name>
<evidence type="ECO:0000256" key="5">
    <source>
        <dbReference type="ARBA" id="ARBA00022519"/>
    </source>
</evidence>
<dbReference type="OrthoDB" id="9782418at2"/>
<keyword evidence="14" id="KW-1185">Reference proteome</keyword>
<keyword evidence="9 11" id="KW-1133">Transmembrane helix</keyword>
<evidence type="ECO:0000256" key="12">
    <source>
        <dbReference type="NCBIfam" id="TIGR01474"/>
    </source>
</evidence>
<proteinExistence type="inferred from homology"/>
<dbReference type="EMBL" id="WTYY01000002">
    <property type="protein sequence ID" value="MXO87909.1"/>
    <property type="molecule type" value="Genomic_DNA"/>
</dbReference>
<dbReference type="Gene3D" id="1.20.120.1780">
    <property type="entry name" value="UbiA prenyltransferase"/>
    <property type="match status" value="1"/>
</dbReference>
<dbReference type="UniPathway" id="UPA00232"/>
<dbReference type="InterPro" id="IPR030470">
    <property type="entry name" value="UbiA_prenylTrfase_CS"/>
</dbReference>
<accession>A0A844ZQM6</accession>
<evidence type="ECO:0000256" key="11">
    <source>
        <dbReference type="HAMAP-Rule" id="MF_01635"/>
    </source>
</evidence>
<comment type="catalytic activity">
    <reaction evidence="11">
        <text>all-trans-octaprenyl diphosphate + 4-hydroxybenzoate = 4-hydroxy-3-(all-trans-octaprenyl)benzoate + diphosphate</text>
        <dbReference type="Rhea" id="RHEA:27782"/>
        <dbReference type="ChEBI" id="CHEBI:1617"/>
        <dbReference type="ChEBI" id="CHEBI:17879"/>
        <dbReference type="ChEBI" id="CHEBI:33019"/>
        <dbReference type="ChEBI" id="CHEBI:57711"/>
        <dbReference type="EC" id="2.5.1.39"/>
    </reaction>
</comment>
<organism evidence="13 14">
    <name type="scientific">Alteraurantiacibacter aestuarii</name>
    <dbReference type="NCBI Taxonomy" id="650004"/>
    <lineage>
        <taxon>Bacteria</taxon>
        <taxon>Pseudomonadati</taxon>
        <taxon>Pseudomonadota</taxon>
        <taxon>Alphaproteobacteria</taxon>
        <taxon>Sphingomonadales</taxon>
        <taxon>Erythrobacteraceae</taxon>
        <taxon>Alteraurantiacibacter</taxon>
    </lineage>
</organism>
<feature type="transmembrane region" description="Helical" evidence="11">
    <location>
        <begin position="241"/>
        <end position="262"/>
    </location>
</feature>
<feature type="transmembrane region" description="Helical" evidence="11">
    <location>
        <begin position="175"/>
        <end position="193"/>
    </location>
</feature>
<evidence type="ECO:0000256" key="6">
    <source>
        <dbReference type="ARBA" id="ARBA00022679"/>
    </source>
</evidence>
<dbReference type="FunFam" id="1.10.357.140:FF:000008">
    <property type="entry name" value="4-hydroxybenzoate octaprenyltransferase"/>
    <property type="match status" value="1"/>
</dbReference>
<keyword evidence="7 11" id="KW-0831">Ubiquinone biosynthesis</keyword>
<dbReference type="PROSITE" id="PS00943">
    <property type="entry name" value="UBIA"/>
    <property type="match status" value="1"/>
</dbReference>
<comment type="similarity">
    <text evidence="3 11">Belongs to the UbiA prenyltransferase family.</text>
</comment>
<evidence type="ECO:0000313" key="14">
    <source>
        <dbReference type="Proteomes" id="UP000435243"/>
    </source>
</evidence>
<dbReference type="NCBIfam" id="TIGR01474">
    <property type="entry name" value="ubiA_proteo"/>
    <property type="match status" value="1"/>
</dbReference>
<feature type="transmembrane region" description="Helical" evidence="11">
    <location>
        <begin position="199"/>
        <end position="220"/>
    </location>
</feature>
<keyword evidence="8 11" id="KW-0812">Transmembrane</keyword>
<keyword evidence="11" id="KW-0460">Magnesium</keyword>
<dbReference type="FunFam" id="1.20.120.1780:FF:000001">
    <property type="entry name" value="4-hydroxybenzoate octaprenyltransferase"/>
    <property type="match status" value="1"/>
</dbReference>
<evidence type="ECO:0000256" key="2">
    <source>
        <dbReference type="ARBA" id="ARBA00004141"/>
    </source>
</evidence>
<keyword evidence="10 11" id="KW-0472">Membrane</keyword>
<protein>
    <recommendedName>
        <fullName evidence="11 12">4-hydroxybenzoate octaprenyltransferase</fullName>
        <ecNumber evidence="11 12">2.5.1.39</ecNumber>
    </recommendedName>
    <alternativeName>
        <fullName evidence="11">4-HB polyprenyltransferase</fullName>
    </alternativeName>
</protein>
<keyword evidence="5 11" id="KW-0997">Cell inner membrane</keyword>
<comment type="cofactor">
    <cofactor evidence="1 11">
        <name>Mg(2+)</name>
        <dbReference type="ChEBI" id="CHEBI:18420"/>
    </cofactor>
</comment>
<evidence type="ECO:0000256" key="7">
    <source>
        <dbReference type="ARBA" id="ARBA00022688"/>
    </source>
</evidence>
<keyword evidence="4 11" id="KW-1003">Cell membrane</keyword>
<dbReference type="GO" id="GO:0005886">
    <property type="term" value="C:plasma membrane"/>
    <property type="evidence" value="ECO:0007669"/>
    <property type="project" value="UniProtKB-SubCell"/>
</dbReference>
<dbReference type="EC" id="2.5.1.39" evidence="11 12"/>
<feature type="transmembrane region" description="Helical" evidence="11">
    <location>
        <begin position="55"/>
        <end position="73"/>
    </location>
</feature>
<dbReference type="AlphaFoldDB" id="A0A844ZQM6"/>
<dbReference type="PANTHER" id="PTHR11048">
    <property type="entry name" value="PRENYLTRANSFERASES"/>
    <property type="match status" value="1"/>
</dbReference>
<dbReference type="InterPro" id="IPR000537">
    <property type="entry name" value="UbiA_prenyltransferase"/>
</dbReference>
<evidence type="ECO:0000313" key="13">
    <source>
        <dbReference type="EMBL" id="MXO87909.1"/>
    </source>
</evidence>
<dbReference type="GO" id="GO:0008412">
    <property type="term" value="F:4-hydroxybenzoate polyprenyltransferase activity"/>
    <property type="evidence" value="ECO:0007669"/>
    <property type="project" value="UniProtKB-UniRule"/>
</dbReference>
<comment type="caution">
    <text evidence="13">The sequence shown here is derived from an EMBL/GenBank/DDBJ whole genome shotgun (WGS) entry which is preliminary data.</text>
</comment>
<dbReference type="Gene3D" id="1.10.357.140">
    <property type="entry name" value="UbiA prenyltransferase"/>
    <property type="match status" value="1"/>
</dbReference>
<evidence type="ECO:0000256" key="1">
    <source>
        <dbReference type="ARBA" id="ARBA00001946"/>
    </source>
</evidence>
<dbReference type="HAMAP" id="MF_01635">
    <property type="entry name" value="UbiA"/>
    <property type="match status" value="1"/>
</dbReference>
<dbReference type="PANTHER" id="PTHR11048:SF28">
    <property type="entry name" value="4-HYDROXYBENZOATE POLYPRENYLTRANSFERASE, MITOCHONDRIAL"/>
    <property type="match status" value="1"/>
</dbReference>
<keyword evidence="6 11" id="KW-0808">Transferase</keyword>
<dbReference type="InterPro" id="IPR006370">
    <property type="entry name" value="HB_polyprenyltransferase-like"/>
</dbReference>
<evidence type="ECO:0000256" key="10">
    <source>
        <dbReference type="ARBA" id="ARBA00023136"/>
    </source>
</evidence>
<dbReference type="CDD" id="cd13959">
    <property type="entry name" value="PT_UbiA_COQ2"/>
    <property type="match status" value="1"/>
</dbReference>
<evidence type="ECO:0000256" key="8">
    <source>
        <dbReference type="ARBA" id="ARBA00022692"/>
    </source>
</evidence>
<dbReference type="InterPro" id="IPR039653">
    <property type="entry name" value="Prenyltransferase"/>
</dbReference>
<reference evidence="13 14" key="1">
    <citation type="submission" date="2019-12" db="EMBL/GenBank/DDBJ databases">
        <title>Genomic-based taxomic classification of the family Erythrobacteraceae.</title>
        <authorList>
            <person name="Xu L."/>
        </authorList>
    </citation>
    <scope>NUCLEOTIDE SEQUENCE [LARGE SCALE GENOMIC DNA]</scope>
    <source>
        <strain evidence="13 14">JCM 16339</strain>
    </source>
</reference>
<evidence type="ECO:0000256" key="4">
    <source>
        <dbReference type="ARBA" id="ARBA00022475"/>
    </source>
</evidence>
<comment type="subcellular location">
    <subcellularLocation>
        <location evidence="11">Cell inner membrane</location>
        <topology evidence="11">Multi-pass membrane protein</topology>
    </subcellularLocation>
    <subcellularLocation>
        <location evidence="2">Membrane</location>
        <topology evidence="2">Multi-pass membrane protein</topology>
    </subcellularLocation>
</comment>
<dbReference type="GO" id="GO:0006744">
    <property type="term" value="P:ubiquinone biosynthetic process"/>
    <property type="evidence" value="ECO:0007669"/>
    <property type="project" value="UniProtKB-UniRule"/>
</dbReference>
<evidence type="ECO:0000256" key="3">
    <source>
        <dbReference type="ARBA" id="ARBA00005985"/>
    </source>
</evidence>
<comment type="pathway">
    <text evidence="11">Cofactor biosynthesis; ubiquinone biosynthesis.</text>
</comment>
<dbReference type="Proteomes" id="UP000435243">
    <property type="component" value="Unassembled WGS sequence"/>
</dbReference>
<feature type="transmembrane region" description="Helical" evidence="11">
    <location>
        <begin position="122"/>
        <end position="143"/>
    </location>
</feature>
<comment type="function">
    <text evidence="11">Catalyzes the prenylation of para-hydroxybenzoate (PHB) with an all-trans polyprenyl group. Mediates the second step in the final reaction sequence of ubiquinone-8 (UQ-8) biosynthesis, which is the condensation of the polyisoprenoid side chain with PHB, generating the first membrane-bound Q intermediate 3-octaprenyl-4-hydroxybenzoate.</text>
</comment>
<dbReference type="Pfam" id="PF01040">
    <property type="entry name" value="UbiA"/>
    <property type="match status" value="1"/>
</dbReference>
<dbReference type="InterPro" id="IPR044878">
    <property type="entry name" value="UbiA_sf"/>
</dbReference>
<sequence>MPFPLAKPSTLRPTSLWALRVTDTITPDSEHRGLVGLLPASLRDYALLARFDRPIGWWLLFWPCAWGVWLSGAGLQWQMILWLLLGSIAMRGAGCVYNDIVDADLDRQVARTAVRPVASGRVSLRAAWTWLLVLCAVGLLVLLQLRWEAQLVALGSLALVAAYPFMKRITHWPQAWLGLVFTWGAPVGWMAMRGDRLDVMAALYAGAFFWCMAYDTIYALQDREDDALVGIRSSALRLGDHVKLGVSGFYAASVACLALAFWLLRADWVALLALIPAAAHFAWQASTLDPADGRNPLERFRSNRWAGALVAAACLVVGNA</sequence>
<gene>
    <name evidence="11" type="primary">ubiA</name>
    <name evidence="13" type="ORF">GRI32_04055</name>
</gene>